<name>A0A2G1QRB2_9HYPH</name>
<evidence type="ECO:0000313" key="3">
    <source>
        <dbReference type="Proteomes" id="UP000221168"/>
    </source>
</evidence>
<dbReference type="InterPro" id="IPR025979">
    <property type="entry name" value="ChrR-like_cupin_dom"/>
</dbReference>
<organism evidence="2 3">
    <name type="scientific">Zhengella mangrovi</name>
    <dbReference type="NCBI Taxonomy" id="1982044"/>
    <lineage>
        <taxon>Bacteria</taxon>
        <taxon>Pseudomonadati</taxon>
        <taxon>Pseudomonadota</taxon>
        <taxon>Alphaproteobacteria</taxon>
        <taxon>Hyphomicrobiales</taxon>
        <taxon>Notoacmeibacteraceae</taxon>
        <taxon>Zhengella</taxon>
    </lineage>
</organism>
<dbReference type="EMBL" id="PDVP01000002">
    <property type="protein sequence ID" value="PHP68021.1"/>
    <property type="molecule type" value="Genomic_DNA"/>
</dbReference>
<sequence>MYAAALVPLRPEDRRLKNTETQERIDALLARYVAGLLPEPARVLVDAHLELSTANRGMVASLETLAGDALDRIEPKMLVGADACLERIFEAPAPQIRLPDRTPAKGLLPRAIADFIGMSEDEIPWKTRMPGFRDFELGEIDGCEVELFWIKPGRAIPKHTHEGMELSLVLDGAFNDDTGHYGRGDISVNDETVDHRPVAEKFTPCIGMAVTDGPLRLTGSLGQRLSDILWA</sequence>
<dbReference type="Gene3D" id="1.10.10.1320">
    <property type="entry name" value="Anti-sigma factor, zinc-finger domain"/>
    <property type="match status" value="1"/>
</dbReference>
<dbReference type="Pfam" id="PF12973">
    <property type="entry name" value="Cupin_7"/>
    <property type="match status" value="1"/>
</dbReference>
<reference evidence="2 3" key="1">
    <citation type="submission" date="2017-10" db="EMBL/GenBank/DDBJ databases">
        <title>Sedimentibacterium mangrovi gen. nov., sp. nov., a novel member of family Phyllobacteriacea isolated from mangrove sediment.</title>
        <authorList>
            <person name="Liao H."/>
            <person name="Tian Y."/>
        </authorList>
    </citation>
    <scope>NUCLEOTIDE SEQUENCE [LARGE SCALE GENOMIC DNA]</scope>
    <source>
        <strain evidence="2 3">X9-2-2</strain>
    </source>
</reference>
<dbReference type="SUPFAM" id="SSF51182">
    <property type="entry name" value="RmlC-like cupins"/>
    <property type="match status" value="1"/>
</dbReference>
<protein>
    <submittedName>
        <fullName evidence="2">Transcriptional regulator</fullName>
    </submittedName>
</protein>
<dbReference type="Gene3D" id="2.60.120.10">
    <property type="entry name" value="Jelly Rolls"/>
    <property type="match status" value="1"/>
</dbReference>
<evidence type="ECO:0000259" key="1">
    <source>
        <dbReference type="Pfam" id="PF12973"/>
    </source>
</evidence>
<gene>
    <name evidence="2" type="ORF">CSC94_04970</name>
</gene>
<dbReference type="InterPro" id="IPR014710">
    <property type="entry name" value="RmlC-like_jellyroll"/>
</dbReference>
<dbReference type="NCBIfam" id="TIGR02451">
    <property type="entry name" value="anti_sig_ChrR"/>
    <property type="match status" value="1"/>
</dbReference>
<feature type="domain" description="ChrR-like cupin" evidence="1">
    <location>
        <begin position="120"/>
        <end position="205"/>
    </location>
</feature>
<dbReference type="CDD" id="cd20301">
    <property type="entry name" value="cupin_ChrR"/>
    <property type="match status" value="1"/>
</dbReference>
<dbReference type="Proteomes" id="UP000221168">
    <property type="component" value="Unassembled WGS sequence"/>
</dbReference>
<dbReference type="OrthoDB" id="2988517at2"/>
<dbReference type="AlphaFoldDB" id="A0A2G1QRB2"/>
<keyword evidence="3" id="KW-1185">Reference proteome</keyword>
<evidence type="ECO:0000313" key="2">
    <source>
        <dbReference type="EMBL" id="PHP68021.1"/>
    </source>
</evidence>
<comment type="caution">
    <text evidence="2">The sequence shown here is derived from an EMBL/GenBank/DDBJ whole genome shotgun (WGS) entry which is preliminary data.</text>
</comment>
<dbReference type="InterPro" id="IPR012807">
    <property type="entry name" value="Anti-sigma_ChrR"/>
</dbReference>
<dbReference type="InterPro" id="IPR011051">
    <property type="entry name" value="RmlC_Cupin_sf"/>
</dbReference>
<accession>A0A2G1QRB2</accession>
<proteinExistence type="predicted"/>
<dbReference type="InterPro" id="IPR041916">
    <property type="entry name" value="Anti_sigma_zinc_sf"/>
</dbReference>